<comment type="caution">
    <text evidence="1">The sequence shown here is derived from an EMBL/GenBank/DDBJ whole genome shotgun (WGS) entry which is preliminary data.</text>
</comment>
<organism evidence="1 2">
    <name type="scientific">Zostera marina</name>
    <name type="common">Eelgrass</name>
    <dbReference type="NCBI Taxonomy" id="29655"/>
    <lineage>
        <taxon>Eukaryota</taxon>
        <taxon>Viridiplantae</taxon>
        <taxon>Streptophyta</taxon>
        <taxon>Embryophyta</taxon>
        <taxon>Tracheophyta</taxon>
        <taxon>Spermatophyta</taxon>
        <taxon>Magnoliopsida</taxon>
        <taxon>Liliopsida</taxon>
        <taxon>Zosteraceae</taxon>
        <taxon>Zostera</taxon>
    </lineage>
</organism>
<name>A0A0K9PTZ3_ZOSMR</name>
<dbReference type="AlphaFoldDB" id="A0A0K9PTZ3"/>
<dbReference type="EMBL" id="LFYR01000631">
    <property type="protein sequence ID" value="KMZ72434.1"/>
    <property type="molecule type" value="Genomic_DNA"/>
</dbReference>
<evidence type="ECO:0000313" key="2">
    <source>
        <dbReference type="Proteomes" id="UP000036987"/>
    </source>
</evidence>
<dbReference type="Proteomes" id="UP000036987">
    <property type="component" value="Unassembled WGS sequence"/>
</dbReference>
<gene>
    <name evidence="1" type="ORF">ZOSMA_164G00160</name>
</gene>
<evidence type="ECO:0000313" key="1">
    <source>
        <dbReference type="EMBL" id="KMZ72434.1"/>
    </source>
</evidence>
<keyword evidence="2" id="KW-1185">Reference proteome</keyword>
<reference evidence="2" key="1">
    <citation type="journal article" date="2016" name="Nature">
        <title>The genome of the seagrass Zostera marina reveals angiosperm adaptation to the sea.</title>
        <authorList>
            <person name="Olsen J.L."/>
            <person name="Rouze P."/>
            <person name="Verhelst B."/>
            <person name="Lin Y.-C."/>
            <person name="Bayer T."/>
            <person name="Collen J."/>
            <person name="Dattolo E."/>
            <person name="De Paoli E."/>
            <person name="Dittami S."/>
            <person name="Maumus F."/>
            <person name="Michel G."/>
            <person name="Kersting A."/>
            <person name="Lauritano C."/>
            <person name="Lohaus R."/>
            <person name="Toepel M."/>
            <person name="Tonon T."/>
            <person name="Vanneste K."/>
            <person name="Amirebrahimi M."/>
            <person name="Brakel J."/>
            <person name="Bostroem C."/>
            <person name="Chovatia M."/>
            <person name="Grimwood J."/>
            <person name="Jenkins J.W."/>
            <person name="Jueterbock A."/>
            <person name="Mraz A."/>
            <person name="Stam W.T."/>
            <person name="Tice H."/>
            <person name="Bornberg-Bauer E."/>
            <person name="Green P.J."/>
            <person name="Pearson G.A."/>
            <person name="Procaccini G."/>
            <person name="Duarte C.M."/>
            <person name="Schmutz J."/>
            <person name="Reusch T.B.H."/>
            <person name="Van de Peer Y."/>
        </authorList>
    </citation>
    <scope>NUCLEOTIDE SEQUENCE [LARGE SCALE GENOMIC DNA]</scope>
    <source>
        <strain evidence="2">cv. Finnish</strain>
    </source>
</reference>
<sequence length="54" mass="6266">MQPSANAEEKVALDHFHLRLIPTSHRSPCRRQRISESIIRRLGVLCTFGPFVFF</sequence>
<protein>
    <submittedName>
        <fullName evidence="1">Uncharacterized protein</fullName>
    </submittedName>
</protein>
<proteinExistence type="predicted"/>
<accession>A0A0K9PTZ3</accession>